<comment type="similarity">
    <text evidence="1">Belongs to the UDP-N-acetylglucosamine 2-epimerase family.</text>
</comment>
<dbReference type="Pfam" id="PF02350">
    <property type="entry name" value="Epimerase_2"/>
    <property type="match status" value="1"/>
</dbReference>
<organism evidence="3 4">
    <name type="scientific">Pseudazoarcus pumilus</name>
    <dbReference type="NCBI Taxonomy" id="2067960"/>
    <lineage>
        <taxon>Bacteria</taxon>
        <taxon>Pseudomonadati</taxon>
        <taxon>Pseudomonadota</taxon>
        <taxon>Betaproteobacteria</taxon>
        <taxon>Rhodocyclales</taxon>
        <taxon>Zoogloeaceae</taxon>
        <taxon>Pseudazoarcus</taxon>
    </lineage>
</organism>
<dbReference type="OrthoDB" id="9803238at2"/>
<evidence type="ECO:0000313" key="3">
    <source>
        <dbReference type="EMBL" id="AUN93893.1"/>
    </source>
</evidence>
<gene>
    <name evidence="3" type="ORF">C0099_02400</name>
</gene>
<evidence type="ECO:0000256" key="1">
    <source>
        <dbReference type="RuleBase" id="RU003513"/>
    </source>
</evidence>
<dbReference type="InterPro" id="IPR029767">
    <property type="entry name" value="WecB-like"/>
</dbReference>
<sequence length="373" mass="42274">MIHVVIGTKAQLIKMAPVMVALAEHGLDYRFIWTGQHRDTIDEILDNFGLRTPDCVLYDGPDITSIRAMALWSVRVLWKTVRNRHKIFDVSGKGVVLVHGDTFSTLLGALMARMVRLDVGHVESGLRSFRLFHPFPEEITRILTFRLANVYFCPDKKAIDNLANYRGQKILTNGNTLMDALRISHTIGRQQSEDAPSGAYAVVTVHRFENLSSRSAASRVVEIVERIADTVPLLFILHKPTERALRKHGLIQRLETNARISLRQRYDYFRFVRLIESAEFVVSDGGSNQEECFYLGKPILLLRMATERSEGLGRNCVLSGYDLDVVDRFVQQYPDLAGAPSSSGQRPSERIADFCRKYHHNGRQSADIHSPVR</sequence>
<dbReference type="Gene3D" id="3.40.50.2000">
    <property type="entry name" value="Glycogen Phosphorylase B"/>
    <property type="match status" value="2"/>
</dbReference>
<evidence type="ECO:0000259" key="2">
    <source>
        <dbReference type="Pfam" id="PF02350"/>
    </source>
</evidence>
<dbReference type="SUPFAM" id="SSF53756">
    <property type="entry name" value="UDP-Glycosyltransferase/glycogen phosphorylase"/>
    <property type="match status" value="1"/>
</dbReference>
<reference evidence="3 4" key="1">
    <citation type="submission" date="2018-01" db="EMBL/GenBank/DDBJ databases">
        <authorList>
            <person name="Fu G.-Y."/>
        </authorList>
    </citation>
    <scope>NUCLEOTIDE SEQUENCE [LARGE SCALE GENOMIC DNA]</scope>
    <source>
        <strain evidence="3 4">SY39</strain>
    </source>
</reference>
<dbReference type="PANTHER" id="PTHR43174:SF1">
    <property type="entry name" value="UDP-N-ACETYLGLUCOSAMINE 2-EPIMERASE"/>
    <property type="match status" value="1"/>
</dbReference>
<dbReference type="InterPro" id="IPR003331">
    <property type="entry name" value="UDP_GlcNAc_Epimerase_2_dom"/>
</dbReference>
<dbReference type="AlphaFoldDB" id="A0A2I6S3P7"/>
<feature type="domain" description="UDP-N-acetylglucosamine 2-epimerase" evidence="2">
    <location>
        <begin position="24"/>
        <end position="316"/>
    </location>
</feature>
<name>A0A2I6S3P7_9RHOO</name>
<accession>A0A2I6S3P7</accession>
<dbReference type="Proteomes" id="UP000242205">
    <property type="component" value="Chromosome"/>
</dbReference>
<dbReference type="PANTHER" id="PTHR43174">
    <property type="entry name" value="UDP-N-ACETYLGLUCOSAMINE 2-EPIMERASE"/>
    <property type="match status" value="1"/>
</dbReference>
<dbReference type="EMBL" id="CP025682">
    <property type="protein sequence ID" value="AUN93893.1"/>
    <property type="molecule type" value="Genomic_DNA"/>
</dbReference>
<keyword evidence="1" id="KW-0413">Isomerase</keyword>
<dbReference type="GO" id="GO:0016853">
    <property type="term" value="F:isomerase activity"/>
    <property type="evidence" value="ECO:0007669"/>
    <property type="project" value="UniProtKB-KW"/>
</dbReference>
<dbReference type="RefSeq" id="WP_102245967.1">
    <property type="nucleotide sequence ID" value="NZ_CP025682.1"/>
</dbReference>
<evidence type="ECO:0000313" key="4">
    <source>
        <dbReference type="Proteomes" id="UP000242205"/>
    </source>
</evidence>
<proteinExistence type="inferred from homology"/>
<dbReference type="KEGG" id="atw:C0099_02400"/>
<protein>
    <recommendedName>
        <fullName evidence="2">UDP-N-acetylglucosamine 2-epimerase domain-containing protein</fullName>
    </recommendedName>
</protein>
<keyword evidence="4" id="KW-1185">Reference proteome</keyword>